<keyword evidence="2 5" id="KW-0378">Hydrolase</keyword>
<dbReference type="InterPro" id="IPR051601">
    <property type="entry name" value="Serine_prot/Carboxylest_S33"/>
</dbReference>
<dbReference type="InterPro" id="IPR029058">
    <property type="entry name" value="AB_hydrolase_fold"/>
</dbReference>
<evidence type="ECO:0000256" key="3">
    <source>
        <dbReference type="SAM" id="MobiDB-lite"/>
    </source>
</evidence>
<feature type="region of interest" description="Disordered" evidence="3">
    <location>
        <begin position="439"/>
        <end position="469"/>
    </location>
</feature>
<proteinExistence type="inferred from homology"/>
<evidence type="ECO:0000313" key="6">
    <source>
        <dbReference type="Proteomes" id="UP000535437"/>
    </source>
</evidence>
<evidence type="ECO:0000259" key="4">
    <source>
        <dbReference type="Pfam" id="PF00561"/>
    </source>
</evidence>
<dbReference type="EMBL" id="JACCFY010000001">
    <property type="protein sequence ID" value="NYJ79365.1"/>
    <property type="molecule type" value="Genomic_DNA"/>
</dbReference>
<dbReference type="Proteomes" id="UP000535437">
    <property type="component" value="Unassembled WGS sequence"/>
</dbReference>
<keyword evidence="5" id="KW-0031">Aminopeptidase</keyword>
<dbReference type="InterPro" id="IPR002410">
    <property type="entry name" value="Peptidase_S33"/>
</dbReference>
<dbReference type="Pfam" id="PF00561">
    <property type="entry name" value="Abhydrolase_1"/>
    <property type="match status" value="1"/>
</dbReference>
<accession>A0A7Z0GNQ0</accession>
<comment type="caution">
    <text evidence="5">The sequence shown here is derived from an EMBL/GenBank/DDBJ whole genome shotgun (WGS) entry which is preliminary data.</text>
</comment>
<evidence type="ECO:0000256" key="1">
    <source>
        <dbReference type="ARBA" id="ARBA00010088"/>
    </source>
</evidence>
<protein>
    <submittedName>
        <fullName evidence="5">Proline iminopeptidase</fullName>
        <ecNumber evidence="5">3.4.11.5</ecNumber>
    </submittedName>
</protein>
<dbReference type="GO" id="GO:0004177">
    <property type="term" value="F:aminopeptidase activity"/>
    <property type="evidence" value="ECO:0007669"/>
    <property type="project" value="UniProtKB-KW"/>
</dbReference>
<name>A0A7Z0GNQ0_9MICC</name>
<dbReference type="RefSeq" id="WP_179542595.1">
    <property type="nucleotide sequence ID" value="NZ_BAAALL010000001.1"/>
</dbReference>
<dbReference type="AlphaFoldDB" id="A0A7Z0GNQ0"/>
<dbReference type="PANTHER" id="PTHR43248:SF2">
    <property type="entry name" value="PROLYL AMINOPEPTIDASE"/>
    <property type="match status" value="1"/>
</dbReference>
<reference evidence="5 6" key="1">
    <citation type="submission" date="2020-07" db="EMBL/GenBank/DDBJ databases">
        <title>Sequencing the genomes of 1000 actinobacteria strains.</title>
        <authorList>
            <person name="Klenk H.-P."/>
        </authorList>
    </citation>
    <scope>NUCLEOTIDE SEQUENCE [LARGE SCALE GENOMIC DNA]</scope>
    <source>
        <strain evidence="5 6">DSM 15475</strain>
    </source>
</reference>
<dbReference type="EC" id="3.4.11.5" evidence="5"/>
<evidence type="ECO:0000313" key="5">
    <source>
        <dbReference type="EMBL" id="NYJ79365.1"/>
    </source>
</evidence>
<keyword evidence="5" id="KW-0645">Protease</keyword>
<dbReference type="PRINTS" id="PR00793">
    <property type="entry name" value="PROAMNOPTASE"/>
</dbReference>
<dbReference type="PANTHER" id="PTHR43248">
    <property type="entry name" value="2-SUCCINYL-6-HYDROXY-2,4-CYCLOHEXADIENE-1-CARBOXYLATE SYNTHASE"/>
    <property type="match status" value="1"/>
</dbReference>
<gene>
    <name evidence="5" type="ORF">HNR09_002776</name>
</gene>
<dbReference type="Gene3D" id="3.40.50.1820">
    <property type="entry name" value="alpha/beta hydrolase"/>
    <property type="match status" value="1"/>
</dbReference>
<dbReference type="GO" id="GO:0006508">
    <property type="term" value="P:proteolysis"/>
    <property type="evidence" value="ECO:0007669"/>
    <property type="project" value="InterPro"/>
</dbReference>
<organism evidence="5 6">
    <name type="scientific">Nesterenkonia xinjiangensis</name>
    <dbReference type="NCBI Taxonomy" id="225327"/>
    <lineage>
        <taxon>Bacteria</taxon>
        <taxon>Bacillati</taxon>
        <taxon>Actinomycetota</taxon>
        <taxon>Actinomycetes</taxon>
        <taxon>Micrococcales</taxon>
        <taxon>Micrococcaceae</taxon>
        <taxon>Nesterenkonia</taxon>
    </lineage>
</organism>
<evidence type="ECO:0000256" key="2">
    <source>
        <dbReference type="ARBA" id="ARBA00022801"/>
    </source>
</evidence>
<comment type="similarity">
    <text evidence="1">Belongs to the peptidase S33 family.</text>
</comment>
<feature type="domain" description="AB hydrolase-1" evidence="4">
    <location>
        <begin position="60"/>
        <end position="229"/>
    </location>
</feature>
<dbReference type="SUPFAM" id="SSF53474">
    <property type="entry name" value="alpha/beta-Hydrolases"/>
    <property type="match status" value="1"/>
</dbReference>
<dbReference type="InterPro" id="IPR000073">
    <property type="entry name" value="AB_hydrolase_1"/>
</dbReference>
<sequence length="469" mass="51902">MHHTPSPARTLLDGTRLVEHRLQVPLDHADPGAEQLQLFAREFVSAEAAERGPEQVSRMPWLLYLQGGPGGKGVRPARLPSWMQEAGRRFRILMLDQRGTGLSTPLTRHHVLRRGRPAEQAAHLRHFRADSIVRDAEAFRRHLGLRSWSVLGQSFGGFCTLTYLSAFPESLDRALITGGLAPLTGHADQVYRATYTKMAARNREHFSRFPEDRERLDEVVDHLRRHEVRLPDGSPLTVPRLQMLGMLLGGNTRADLLHFLLEEAFDAAGPDVLSDTFLSAVHQQISFAAAPMYALMHESIYGQPADLTEGRGATGWAAERILEEHPEFSPAAESPLLTGEMILRHHVALDPVLAPLADAADRLAAVEDWAPLYDTDRLARNTVPAAAAVYRDDVYVARELSLETAAQVAGLSVWETAEHHHDGLHDDGARILRELLHRTDAPPPLVPSPEEDEDSAATADGRGVHARID</sequence>
<keyword evidence="6" id="KW-1185">Reference proteome</keyword>